<organism evidence="2 3">
    <name type="scientific">Colletotrichum higginsianum (strain IMI 349063)</name>
    <name type="common">Crucifer anthracnose fungus</name>
    <dbReference type="NCBI Taxonomy" id="759273"/>
    <lineage>
        <taxon>Eukaryota</taxon>
        <taxon>Fungi</taxon>
        <taxon>Dikarya</taxon>
        <taxon>Ascomycota</taxon>
        <taxon>Pezizomycotina</taxon>
        <taxon>Sordariomycetes</taxon>
        <taxon>Hypocreomycetidae</taxon>
        <taxon>Glomerellales</taxon>
        <taxon>Glomerellaceae</taxon>
        <taxon>Colletotrichum</taxon>
        <taxon>Colletotrichum destructivum species complex</taxon>
    </lineage>
</organism>
<name>H1VYX1_COLHI</name>
<gene>
    <name evidence="2" type="ORF">CH063_14522</name>
</gene>
<dbReference type="HOGENOM" id="CLU_2359620_0_0_1"/>
<evidence type="ECO:0000256" key="1">
    <source>
        <dbReference type="SAM" id="MobiDB-lite"/>
    </source>
</evidence>
<dbReference type="AlphaFoldDB" id="H1VYX1"/>
<dbReference type="EMBL" id="CACQ02007752">
    <property type="protein sequence ID" value="CCF45433.1"/>
    <property type="molecule type" value="Genomic_DNA"/>
</dbReference>
<accession>H1VYX1</accession>
<evidence type="ECO:0000313" key="2">
    <source>
        <dbReference type="EMBL" id="CCF45433.1"/>
    </source>
</evidence>
<dbReference type="Proteomes" id="UP000007174">
    <property type="component" value="Unassembled WGS sequence"/>
</dbReference>
<protein>
    <submittedName>
        <fullName evidence="2">Uncharacterized protein</fullName>
    </submittedName>
</protein>
<proteinExistence type="predicted"/>
<sequence length="96" mass="10212">MARGGCGIGISMHMPPVLAGRIRLVDKYFPLRNFFISLLVGIVTRGAPVGNGPGAVGGLPRTDGDAPRRTRAGGHLPREARQSPNLPRHAQPRPQT</sequence>
<evidence type="ECO:0000313" key="3">
    <source>
        <dbReference type="Proteomes" id="UP000007174"/>
    </source>
</evidence>
<reference evidence="3" key="1">
    <citation type="journal article" date="2012" name="Nat. Genet.">
        <title>Lifestyle transitions in plant pathogenic Colletotrichum fungi deciphered by genome and transcriptome analyses.</title>
        <authorList>
            <person name="O'Connell R.J."/>
            <person name="Thon M.R."/>
            <person name="Hacquard S."/>
            <person name="Amyotte S.G."/>
            <person name="Kleemann J."/>
            <person name="Torres M.F."/>
            <person name="Damm U."/>
            <person name="Buiate E.A."/>
            <person name="Epstein L."/>
            <person name="Alkan N."/>
            <person name="Altmueller J."/>
            <person name="Alvarado-Balderrama L."/>
            <person name="Bauser C.A."/>
            <person name="Becker C."/>
            <person name="Birren B.W."/>
            <person name="Chen Z."/>
            <person name="Choi J."/>
            <person name="Crouch J.A."/>
            <person name="Duvick J.P."/>
            <person name="Farman M.A."/>
            <person name="Gan P."/>
            <person name="Heiman D."/>
            <person name="Henrissat B."/>
            <person name="Howard R.J."/>
            <person name="Kabbage M."/>
            <person name="Koch C."/>
            <person name="Kracher B."/>
            <person name="Kubo Y."/>
            <person name="Law A.D."/>
            <person name="Lebrun M.-H."/>
            <person name="Lee Y.-H."/>
            <person name="Miyara I."/>
            <person name="Moore N."/>
            <person name="Neumann U."/>
            <person name="Nordstroem K."/>
            <person name="Panaccione D.G."/>
            <person name="Panstruga R."/>
            <person name="Place M."/>
            <person name="Proctor R.H."/>
            <person name="Prusky D."/>
            <person name="Rech G."/>
            <person name="Reinhardt R."/>
            <person name="Rollins J.A."/>
            <person name="Rounsley S."/>
            <person name="Schardl C.L."/>
            <person name="Schwartz D.C."/>
            <person name="Shenoy N."/>
            <person name="Shirasu K."/>
            <person name="Sikhakolli U.R."/>
            <person name="Stueber K."/>
            <person name="Sukno S.A."/>
            <person name="Sweigard J.A."/>
            <person name="Takano Y."/>
            <person name="Takahara H."/>
            <person name="Trail F."/>
            <person name="van der Does H.C."/>
            <person name="Voll L.M."/>
            <person name="Will I."/>
            <person name="Young S."/>
            <person name="Zeng Q."/>
            <person name="Zhang J."/>
            <person name="Zhou S."/>
            <person name="Dickman M.B."/>
            <person name="Schulze-Lefert P."/>
            <person name="Ver Loren van Themaat E."/>
            <person name="Ma L.-J."/>
            <person name="Vaillancourt L.J."/>
        </authorList>
    </citation>
    <scope>NUCLEOTIDE SEQUENCE [LARGE SCALE GENOMIC DNA]</scope>
    <source>
        <strain evidence="3">IMI 349063</strain>
    </source>
</reference>
<feature type="region of interest" description="Disordered" evidence="1">
    <location>
        <begin position="47"/>
        <end position="96"/>
    </location>
</feature>